<dbReference type="GO" id="GO:0016567">
    <property type="term" value="P:protein ubiquitination"/>
    <property type="evidence" value="ECO:0007669"/>
    <property type="project" value="TreeGrafter"/>
</dbReference>
<comment type="similarity">
    <text evidence="1">Belongs to the WD repeat EIPR1 family.</text>
</comment>
<dbReference type="RefSeq" id="XP_016978090.1">
    <property type="nucleotide sequence ID" value="XM_017122601.1"/>
</dbReference>
<reference evidence="6" key="3">
    <citation type="submission" date="2025-05" db="UniProtKB">
        <authorList>
            <consortium name="EnsemblMetazoa"/>
        </authorList>
    </citation>
    <scope>IDENTIFICATION</scope>
</reference>
<dbReference type="Gene3D" id="2.130.10.10">
    <property type="entry name" value="YVTN repeat-like/Quinoprotein amine dehydrogenase"/>
    <property type="match status" value="1"/>
</dbReference>
<protein>
    <submittedName>
        <fullName evidence="8">Protein TSSC1</fullName>
    </submittedName>
</protein>
<dbReference type="PROSITE" id="PS50294">
    <property type="entry name" value="WD_REPEATS_REGION"/>
    <property type="match status" value="1"/>
</dbReference>
<dbReference type="InterPro" id="IPR015943">
    <property type="entry name" value="WD40/YVTN_repeat-like_dom_sf"/>
</dbReference>
<proteinExistence type="inferred from homology"/>
<dbReference type="InterPro" id="IPR040323">
    <property type="entry name" value="EIPR1"/>
</dbReference>
<dbReference type="GeneID" id="108043793"/>
<keyword evidence="7" id="KW-1185">Reference proteome</keyword>
<dbReference type="PROSITE" id="PS50082">
    <property type="entry name" value="WD_REPEATS_2"/>
    <property type="match status" value="1"/>
</dbReference>
<dbReference type="OrthoDB" id="196957at2759"/>
<evidence type="ECO:0000256" key="4">
    <source>
        <dbReference type="PROSITE-ProRule" id="PRU00221"/>
    </source>
</evidence>
<keyword evidence="3" id="KW-0677">Repeat</keyword>
<dbReference type="PANTHER" id="PTHR14205">
    <property type="entry name" value="WD-REPEAT PROTEIN"/>
    <property type="match status" value="1"/>
</dbReference>
<dbReference type="SUPFAM" id="SSF50978">
    <property type="entry name" value="WD40 repeat-like"/>
    <property type="match status" value="1"/>
</dbReference>
<dbReference type="FunFam" id="2.130.10.10:FF:000732">
    <property type="entry name" value="EARP-interacting protein homolog"/>
    <property type="match status" value="1"/>
</dbReference>
<gene>
    <name evidence="8" type="primary">LOC108043793</name>
    <name evidence="6" type="synonym">108043793</name>
</gene>
<feature type="domain" description="EIPR1-like beta-propeller" evidence="5">
    <location>
        <begin position="22"/>
        <end position="316"/>
    </location>
</feature>
<evidence type="ECO:0000313" key="8">
    <source>
        <dbReference type="RefSeq" id="XP_016978090.1"/>
    </source>
</evidence>
<feature type="repeat" description="WD" evidence="4">
    <location>
        <begin position="242"/>
        <end position="275"/>
    </location>
</feature>
<accession>A0A6P4EIQ7</accession>
<keyword evidence="2 4" id="KW-0853">WD repeat</keyword>
<dbReference type="AlphaFoldDB" id="A0A6P4EIQ7"/>
<evidence type="ECO:0000256" key="1">
    <source>
        <dbReference type="ARBA" id="ARBA00005672"/>
    </source>
</evidence>
<name>A0A6P4EIQ7_DRORH</name>
<sequence>MYAPISSQNQNIEINLKKMDENSLIYGLELQARALTPQYGESNDVCFFIATNSLKPTNQVHLIQYEEEQGTVQSKVFEHALGEVWKLNSCPHNARLLASVYNVQKGAQVLTQSALFTLPEDLNPDPEQLKSEYLPWQQVEVLDTEALGERVKTIEFHPSQDKTLACVVDNKVAVMQRAEASTRVVAEVPSSGSSSGSAKHTQHFTTGKWSHHHQGHQFLTLHDGHLSAYDVRDTQHCAWSISDAHGQMVRDLDCNPNKQCHLVTGGDDGYLRIWDCRMPKAPVFERSDHSHWVWSVRFNTFHDQLLLSSSSDCKVLLTCAGSVSSETQVQAGLDDSNFSGTETEERHKLLPDGLLQTFDQHEDSVYCAEWSNVDPWIFASLSYDGRVIISKVPKQYKYQIIF</sequence>
<dbReference type="Pfam" id="PF00400">
    <property type="entry name" value="WD40"/>
    <property type="match status" value="1"/>
</dbReference>
<dbReference type="InterPro" id="IPR036322">
    <property type="entry name" value="WD40_repeat_dom_sf"/>
</dbReference>
<dbReference type="InterPro" id="IPR059104">
    <property type="entry name" value="Beta-prop_EIPR1-like"/>
</dbReference>
<evidence type="ECO:0000313" key="7">
    <source>
        <dbReference type="Proteomes" id="UP001652680"/>
    </source>
</evidence>
<evidence type="ECO:0000313" key="6">
    <source>
        <dbReference type="EnsemblMetazoa" id="XP_016978090.1"/>
    </source>
</evidence>
<dbReference type="SMART" id="SM00320">
    <property type="entry name" value="WD40"/>
    <property type="match status" value="3"/>
</dbReference>
<dbReference type="Proteomes" id="UP001652680">
    <property type="component" value="Unassembled WGS sequence"/>
</dbReference>
<evidence type="ECO:0000259" key="5">
    <source>
        <dbReference type="Pfam" id="PF23609"/>
    </source>
</evidence>
<dbReference type="Pfam" id="PF23609">
    <property type="entry name" value="Beta-prop_EIPR1"/>
    <property type="match status" value="1"/>
</dbReference>
<dbReference type="EnsemblMetazoa" id="XM_017122601.2">
    <property type="protein sequence ID" value="XP_016978090.1"/>
    <property type="gene ID" value="LOC108043793"/>
</dbReference>
<evidence type="ECO:0000256" key="2">
    <source>
        <dbReference type="ARBA" id="ARBA00022574"/>
    </source>
</evidence>
<evidence type="ECO:0000256" key="3">
    <source>
        <dbReference type="ARBA" id="ARBA00022737"/>
    </source>
</evidence>
<dbReference type="PANTHER" id="PTHR14205:SF15">
    <property type="entry name" value="EARP AND GARP COMPLEX-INTERACTING PROTEIN 1"/>
    <property type="match status" value="1"/>
</dbReference>
<organism evidence="8">
    <name type="scientific">Drosophila rhopaloa</name>
    <name type="common">Fruit fly</name>
    <dbReference type="NCBI Taxonomy" id="1041015"/>
    <lineage>
        <taxon>Eukaryota</taxon>
        <taxon>Metazoa</taxon>
        <taxon>Ecdysozoa</taxon>
        <taxon>Arthropoda</taxon>
        <taxon>Hexapoda</taxon>
        <taxon>Insecta</taxon>
        <taxon>Pterygota</taxon>
        <taxon>Neoptera</taxon>
        <taxon>Endopterygota</taxon>
        <taxon>Diptera</taxon>
        <taxon>Brachycera</taxon>
        <taxon>Muscomorpha</taxon>
        <taxon>Ephydroidea</taxon>
        <taxon>Drosophilidae</taxon>
        <taxon>Drosophila</taxon>
        <taxon>Sophophora</taxon>
    </lineage>
</organism>
<reference evidence="7" key="1">
    <citation type="journal article" date="2021" name="Elife">
        <title>Highly contiguous assemblies of 101 drosophilid genomes.</title>
        <authorList>
            <person name="Kim B.Y."/>
            <person name="Wang J.R."/>
            <person name="Miller D.E."/>
            <person name="Barmina O."/>
            <person name="Delaney E."/>
            <person name="Thompson A."/>
            <person name="Comeault A.A."/>
            <person name="Peede D."/>
            <person name="D'Agostino E.R."/>
            <person name="Pelaez J."/>
            <person name="Aguilar J.M."/>
            <person name="Haji D."/>
            <person name="Matsunaga T."/>
            <person name="Armstrong E.E."/>
            <person name="Zych M."/>
            <person name="Ogawa Y."/>
            <person name="Stamenkovic-Radak M."/>
            <person name="Jelic M."/>
            <person name="Veselinovic M.S."/>
            <person name="Tanaskovic M."/>
            <person name="Eric P."/>
            <person name="Gao J.J."/>
            <person name="Katoh T.K."/>
            <person name="Toda M.J."/>
            <person name="Watabe H."/>
            <person name="Watada M."/>
            <person name="Davis J.S."/>
            <person name="Moyle L.C."/>
            <person name="Manoli G."/>
            <person name="Bertolini E."/>
            <person name="Kostal V."/>
            <person name="Hawley R.S."/>
            <person name="Takahashi A."/>
            <person name="Jones C.D."/>
            <person name="Price D.K."/>
            <person name="Whiteman N."/>
            <person name="Kopp A."/>
            <person name="Matute D.R."/>
            <person name="Petrov D.A."/>
        </authorList>
    </citation>
    <scope>NUCLEOTIDE SEQUENCE [LARGE SCALE GENOMIC DNA]</scope>
</reference>
<reference evidence="8" key="2">
    <citation type="submission" date="2025-04" db="UniProtKB">
        <authorList>
            <consortium name="RefSeq"/>
        </authorList>
    </citation>
    <scope>IDENTIFICATION</scope>
</reference>
<dbReference type="InterPro" id="IPR001680">
    <property type="entry name" value="WD40_rpt"/>
</dbReference>